<accession>A0A1F6MAT9</accession>
<reference evidence="6 7" key="1">
    <citation type="journal article" date="2016" name="Nat. Commun.">
        <title>Thousands of microbial genomes shed light on interconnected biogeochemical processes in an aquifer system.</title>
        <authorList>
            <person name="Anantharaman K."/>
            <person name="Brown C.T."/>
            <person name="Hug L.A."/>
            <person name="Sharon I."/>
            <person name="Castelle C.J."/>
            <person name="Probst A.J."/>
            <person name="Thomas B.C."/>
            <person name="Singh A."/>
            <person name="Wilkins M.J."/>
            <person name="Karaoz U."/>
            <person name="Brodie E.L."/>
            <person name="Williams K.H."/>
            <person name="Hubbard S.S."/>
            <person name="Banfield J.F."/>
        </authorList>
    </citation>
    <scope>NUCLEOTIDE SEQUENCE [LARGE SCALE GENOMIC DNA]</scope>
</reference>
<evidence type="ECO:0000259" key="5">
    <source>
        <dbReference type="Pfam" id="PF00391"/>
    </source>
</evidence>
<dbReference type="InterPro" id="IPR018274">
    <property type="entry name" value="PEP_util_AS"/>
</dbReference>
<dbReference type="STRING" id="1798680.A3J66_03435"/>
<comment type="caution">
    <text evidence="6">The sequence shown here is derived from an EMBL/GenBank/DDBJ whole genome shotgun (WGS) entry which is preliminary data.</text>
</comment>
<proteinExistence type="inferred from homology"/>
<dbReference type="GO" id="GO:0005524">
    <property type="term" value="F:ATP binding"/>
    <property type="evidence" value="ECO:0007669"/>
    <property type="project" value="UniProtKB-KW"/>
</dbReference>
<dbReference type="SUPFAM" id="SSF52009">
    <property type="entry name" value="Phosphohistidine domain"/>
    <property type="match status" value="1"/>
</dbReference>
<keyword evidence="2" id="KW-0547">Nucleotide-binding</keyword>
<evidence type="ECO:0000256" key="3">
    <source>
        <dbReference type="ARBA" id="ARBA00022840"/>
    </source>
</evidence>
<dbReference type="GO" id="GO:0008986">
    <property type="term" value="F:pyruvate, water dikinase activity"/>
    <property type="evidence" value="ECO:0007669"/>
    <property type="project" value="InterPro"/>
</dbReference>
<keyword evidence="4" id="KW-0175">Coiled coil</keyword>
<dbReference type="InterPro" id="IPR036637">
    <property type="entry name" value="Phosphohistidine_dom_sf"/>
</dbReference>
<dbReference type="InterPro" id="IPR006319">
    <property type="entry name" value="PEP_synth"/>
</dbReference>
<dbReference type="PROSITE" id="PS00370">
    <property type="entry name" value="PEP_ENZYMES_PHOS_SITE"/>
    <property type="match status" value="1"/>
</dbReference>
<organism evidence="6 7">
    <name type="scientific">Candidatus Magasanikbacteria bacterium RIFCSPHIGHO2_02_FULL_47_14</name>
    <dbReference type="NCBI Taxonomy" id="1798680"/>
    <lineage>
        <taxon>Bacteria</taxon>
        <taxon>Candidatus Magasanikiibacteriota</taxon>
    </lineage>
</organism>
<gene>
    <name evidence="6" type="ORF">A3J66_03435</name>
</gene>
<dbReference type="PANTHER" id="PTHR43030">
    <property type="entry name" value="PHOSPHOENOLPYRUVATE SYNTHASE"/>
    <property type="match status" value="1"/>
</dbReference>
<protein>
    <recommendedName>
        <fullName evidence="5">PEP-utilising enzyme mobile domain-containing protein</fullName>
    </recommendedName>
</protein>
<keyword evidence="3" id="KW-0067">ATP-binding</keyword>
<sequence length="454" mass="52596">MKIPDHLVISHQAVRKCFFLFRYITTAYCQKWFTFFDNKGCAVITYTKDDLTEWAFVFSSQQEYQEQPHIFYQYFLREKVIDRFTADIHARYDATMKEWKQLEPVETMTQEQLLAYYNQAVNYFGHAVRGMMTLRLGDLVNLPMIQKQIPDSDLLASICAPTKMSYSLEEEIEFLETTDVERHAQKWQWSSLGYFFEEPLSLQYYLQRKKDIQDQLARAHALREELERREQQQKEQVASLSPDTQWLVYNIQEAAAAKDFLKRVLIEFRYYAEQVFQEIARRFEVEIFYYTPEEVELLFKNGTRVEDAIIRQRHELCITYPKKDATEIYYGADVQEIEKKYFAHDADNASEWSGRIAQTGVGKGAVRILLPGGDLSSFCDGEVLVTNNTTPSFVPIMRRAAAIVAEEGGLTSHTAVVSRELGVPCVVGVAGATQILRNGQIIEVDANMGIVRKL</sequence>
<evidence type="ECO:0000313" key="6">
    <source>
        <dbReference type="EMBL" id="OGH68746.1"/>
    </source>
</evidence>
<name>A0A1F6MAT9_9BACT</name>
<dbReference type="Gene3D" id="3.50.30.10">
    <property type="entry name" value="Phosphohistidine domain"/>
    <property type="match status" value="1"/>
</dbReference>
<dbReference type="InterPro" id="IPR008279">
    <property type="entry name" value="PEP-util_enz_mobile_dom"/>
</dbReference>
<evidence type="ECO:0000256" key="2">
    <source>
        <dbReference type="ARBA" id="ARBA00022741"/>
    </source>
</evidence>
<dbReference type="EMBL" id="MFQB01000007">
    <property type="protein sequence ID" value="OGH68746.1"/>
    <property type="molecule type" value="Genomic_DNA"/>
</dbReference>
<comment type="similarity">
    <text evidence="1">Belongs to the PEP-utilizing enzyme family.</text>
</comment>
<dbReference type="PANTHER" id="PTHR43030:SF1">
    <property type="entry name" value="PHOSPHOENOLPYRUVATE SYNTHASE"/>
    <property type="match status" value="1"/>
</dbReference>
<feature type="coiled-coil region" evidence="4">
    <location>
        <begin position="209"/>
        <end position="236"/>
    </location>
</feature>
<evidence type="ECO:0000256" key="4">
    <source>
        <dbReference type="SAM" id="Coils"/>
    </source>
</evidence>
<evidence type="ECO:0000256" key="1">
    <source>
        <dbReference type="ARBA" id="ARBA00007837"/>
    </source>
</evidence>
<feature type="domain" description="PEP-utilising enzyme mobile" evidence="5">
    <location>
        <begin position="380"/>
        <end position="449"/>
    </location>
</feature>
<dbReference type="Pfam" id="PF00391">
    <property type="entry name" value="PEP-utilizers"/>
    <property type="match status" value="1"/>
</dbReference>
<evidence type="ECO:0000313" key="7">
    <source>
        <dbReference type="Proteomes" id="UP000176282"/>
    </source>
</evidence>
<dbReference type="AlphaFoldDB" id="A0A1F6MAT9"/>
<dbReference type="Proteomes" id="UP000176282">
    <property type="component" value="Unassembled WGS sequence"/>
</dbReference>